<dbReference type="NCBIfam" id="TIGR01961">
    <property type="entry name" value="NuoC_fam"/>
    <property type="match status" value="1"/>
</dbReference>
<dbReference type="Gene3D" id="3.30.460.80">
    <property type="entry name" value="NADH:ubiquinone oxidoreductase, 30kDa subunit"/>
    <property type="match status" value="1"/>
</dbReference>
<dbReference type="GO" id="GO:0008137">
    <property type="term" value="F:NADH dehydrogenase (ubiquinone) activity"/>
    <property type="evidence" value="ECO:0007669"/>
    <property type="project" value="InterPro"/>
</dbReference>
<dbReference type="AlphaFoldDB" id="A0A5B9MSH3"/>
<protein>
    <submittedName>
        <fullName evidence="4">NADH-quinone oxidoreductase subunit C 1</fullName>
        <ecNumber evidence="4">1.6.5.11</ecNumber>
    </submittedName>
</protein>
<evidence type="ECO:0000256" key="1">
    <source>
        <dbReference type="ARBA" id="ARBA00007569"/>
    </source>
</evidence>
<dbReference type="PANTHER" id="PTHR10884">
    <property type="entry name" value="NADH DEHYDROGENASE UBIQUINONE IRON-SULFUR PROTEIN 3"/>
    <property type="match status" value="1"/>
</dbReference>
<comment type="similarity">
    <text evidence="1">Belongs to the complex I 30 kDa subunit family.</text>
</comment>
<evidence type="ECO:0000259" key="3">
    <source>
        <dbReference type="Pfam" id="PF00329"/>
    </source>
</evidence>
<reference evidence="4 5" key="1">
    <citation type="submission" date="2019-02" db="EMBL/GenBank/DDBJ databases">
        <title>Planctomycetal bacteria perform biofilm scaping via a novel small molecule.</title>
        <authorList>
            <person name="Jeske O."/>
            <person name="Boedeker C."/>
            <person name="Wiegand S."/>
            <person name="Breitling P."/>
            <person name="Kallscheuer N."/>
            <person name="Jogler M."/>
            <person name="Rohde M."/>
            <person name="Petersen J."/>
            <person name="Medema M.H."/>
            <person name="Surup F."/>
            <person name="Jogler C."/>
        </authorList>
    </citation>
    <scope>NUCLEOTIDE SEQUENCE [LARGE SCALE GENOMIC DNA]</scope>
    <source>
        <strain evidence="4 5">Mal15</strain>
    </source>
</reference>
<feature type="domain" description="NADH:ubiquinone oxidoreductase 30kDa subunit" evidence="3">
    <location>
        <begin position="29"/>
        <end position="146"/>
    </location>
</feature>
<dbReference type="EMBL" id="CP036264">
    <property type="protein sequence ID" value="QEG01968.1"/>
    <property type="molecule type" value="Genomic_DNA"/>
</dbReference>
<dbReference type="GO" id="GO:0016651">
    <property type="term" value="F:oxidoreductase activity, acting on NAD(P)H"/>
    <property type="evidence" value="ECO:0007669"/>
    <property type="project" value="InterPro"/>
</dbReference>
<dbReference type="InterPro" id="IPR037232">
    <property type="entry name" value="NADH_quin_OxRdtase_su_C/D-like"/>
</dbReference>
<name>A0A5B9MSH3_9BACT</name>
<keyword evidence="2" id="KW-0813">Transport</keyword>
<dbReference type="EC" id="1.6.5.11" evidence="4"/>
<evidence type="ECO:0000256" key="2">
    <source>
        <dbReference type="ARBA" id="ARBA00022448"/>
    </source>
</evidence>
<dbReference type="InterPro" id="IPR010218">
    <property type="entry name" value="NADH_DH_suC"/>
</dbReference>
<dbReference type="Proteomes" id="UP000321353">
    <property type="component" value="Chromosome"/>
</dbReference>
<dbReference type="InterPro" id="IPR001268">
    <property type="entry name" value="NADH_UbQ_OxRdtase_30kDa_su"/>
</dbReference>
<dbReference type="KEGG" id="smam:Mal15_60510"/>
<accession>A0A5B9MSH3</accession>
<keyword evidence="4" id="KW-0560">Oxidoreductase</keyword>
<dbReference type="SUPFAM" id="SSF143243">
    <property type="entry name" value="Nqo5-like"/>
    <property type="match status" value="1"/>
</dbReference>
<gene>
    <name evidence="4" type="primary">nuoC1</name>
    <name evidence="4" type="ORF">Mal15_60510</name>
</gene>
<dbReference type="PANTHER" id="PTHR10884:SF14">
    <property type="entry name" value="NADH DEHYDROGENASE [UBIQUINONE] IRON-SULFUR PROTEIN 3, MITOCHONDRIAL"/>
    <property type="match status" value="1"/>
</dbReference>
<organism evidence="4 5">
    <name type="scientific">Stieleria maiorica</name>
    <dbReference type="NCBI Taxonomy" id="2795974"/>
    <lineage>
        <taxon>Bacteria</taxon>
        <taxon>Pseudomonadati</taxon>
        <taxon>Planctomycetota</taxon>
        <taxon>Planctomycetia</taxon>
        <taxon>Pirellulales</taxon>
        <taxon>Pirellulaceae</taxon>
        <taxon>Stieleria</taxon>
    </lineage>
</organism>
<keyword evidence="5" id="KW-1185">Reference proteome</keyword>
<evidence type="ECO:0000313" key="5">
    <source>
        <dbReference type="Proteomes" id="UP000321353"/>
    </source>
</evidence>
<sequence>MDREALQAAVCQLDSSIRPLEENADRAAVVVEAAALPAILRRLRDEPEFAFAQLLDHVAVDWIDREQFELVYHLYSFKHKHFLFVSVFIPREDPRVPTVCRLYPVAEWQEREVYDLFGVLYEDHPDLRRLFLEDDWIGFPLRKDYQDDFMLDRPR</sequence>
<proteinExistence type="inferred from homology"/>
<dbReference type="RefSeq" id="WP_167547113.1">
    <property type="nucleotide sequence ID" value="NZ_CP036264.1"/>
</dbReference>
<dbReference type="Pfam" id="PF00329">
    <property type="entry name" value="Complex1_30kDa"/>
    <property type="match status" value="1"/>
</dbReference>
<evidence type="ECO:0000313" key="4">
    <source>
        <dbReference type="EMBL" id="QEG01968.1"/>
    </source>
</evidence>